<evidence type="ECO:0000256" key="2">
    <source>
        <dbReference type="ARBA" id="ARBA00012534"/>
    </source>
</evidence>
<reference evidence="7 8" key="1">
    <citation type="submission" date="2015-11" db="EMBL/GenBank/DDBJ databases">
        <title>Expanding the genomic diversity of Burkholderia species for the development of highly accurate diagnostics.</title>
        <authorList>
            <person name="Sahl J."/>
            <person name="Keim P."/>
            <person name="Wagner D."/>
        </authorList>
    </citation>
    <scope>NUCLEOTIDE SEQUENCE [LARGE SCALE GENOMIC DNA]</scope>
    <source>
        <strain evidence="7 8">MSMB1960WGS</strain>
    </source>
</reference>
<feature type="compositionally biased region" description="Low complexity" evidence="6">
    <location>
        <begin position="313"/>
        <end position="322"/>
    </location>
</feature>
<sequence length="330" mass="36450">MLSARALHRAEPQDAPHGDASRSPQRAGETGRDFAFTSADFARIRTLIHHRAGISLSEHKRDMAYSRLARRLRARGLDSFRDYLDLLEQENDPAEWEAFTNALTTNLTAFFREAHHFPILADFVKGREAPVSVWCSAASTGEEPYSIAITLIEALGDSAARSASILATDLDTQVLAKAEAGIYTYDQVKHLSPERLKRFFLRGTGAQAGRVKVRPELRAMIRFEQLNLTDADYGIPKPFDAIFCRNVMIYFDKPTQGQVLSRFEPLVKPGGLLFAGHSENFTYVTQAFRLRGQTVYELTRAPKGAPSAGGGAAPRARLSGAATPAVGERR</sequence>
<dbReference type="InterPro" id="IPR050903">
    <property type="entry name" value="Bact_Chemotaxis_MeTrfase"/>
</dbReference>
<dbReference type="KEGG" id="bstg:WT74_01215"/>
<comment type="catalytic activity">
    <reaction evidence="1">
        <text>L-glutamyl-[protein] + S-adenosyl-L-methionine = [protein]-L-glutamate 5-O-methyl ester + S-adenosyl-L-homocysteine</text>
        <dbReference type="Rhea" id="RHEA:24452"/>
        <dbReference type="Rhea" id="RHEA-COMP:10208"/>
        <dbReference type="Rhea" id="RHEA-COMP:10311"/>
        <dbReference type="ChEBI" id="CHEBI:29973"/>
        <dbReference type="ChEBI" id="CHEBI:57856"/>
        <dbReference type="ChEBI" id="CHEBI:59789"/>
        <dbReference type="ChEBI" id="CHEBI:82795"/>
        <dbReference type="EC" id="2.1.1.80"/>
    </reaction>
</comment>
<organism evidence="7">
    <name type="scientific">Burkholderia stagnalis</name>
    <dbReference type="NCBI Taxonomy" id="1503054"/>
    <lineage>
        <taxon>Bacteria</taxon>
        <taxon>Pseudomonadati</taxon>
        <taxon>Pseudomonadota</taxon>
        <taxon>Betaproteobacteria</taxon>
        <taxon>Burkholderiales</taxon>
        <taxon>Burkholderiaceae</taxon>
        <taxon>Burkholderia</taxon>
        <taxon>Burkholderia cepacia complex</taxon>
    </lineage>
</organism>
<dbReference type="Proteomes" id="UP000068603">
    <property type="component" value="Unassembled WGS sequence"/>
</dbReference>
<dbReference type="RefSeq" id="WP_059563941.1">
    <property type="nucleotide sequence ID" value="NZ_CADESW010000007.1"/>
</dbReference>
<dbReference type="SUPFAM" id="SSF53335">
    <property type="entry name" value="S-adenosyl-L-methionine-dependent methyltransferases"/>
    <property type="match status" value="1"/>
</dbReference>
<dbReference type="InterPro" id="IPR022641">
    <property type="entry name" value="CheR_N"/>
</dbReference>
<keyword evidence="3" id="KW-0489">Methyltransferase</keyword>
<dbReference type="SMART" id="SM00138">
    <property type="entry name" value="MeTrc"/>
    <property type="match status" value="1"/>
</dbReference>
<evidence type="ECO:0000256" key="5">
    <source>
        <dbReference type="ARBA" id="ARBA00022691"/>
    </source>
</evidence>
<dbReference type="InterPro" id="IPR029063">
    <property type="entry name" value="SAM-dependent_MTases_sf"/>
</dbReference>
<dbReference type="EC" id="2.1.1.80" evidence="2"/>
<dbReference type="STRING" id="1503054.WT74_01215"/>
<keyword evidence="4" id="KW-0808">Transferase</keyword>
<name>A0A125KCM9_9BURK</name>
<dbReference type="PIRSF" id="PIRSF000410">
    <property type="entry name" value="CheR"/>
    <property type="match status" value="1"/>
</dbReference>
<dbReference type="Gene3D" id="3.40.50.150">
    <property type="entry name" value="Vaccinia Virus protein VP39"/>
    <property type="match status" value="1"/>
</dbReference>
<evidence type="ECO:0000313" key="7">
    <source>
        <dbReference type="EMBL" id="KWA60357.1"/>
    </source>
</evidence>
<evidence type="ECO:0000256" key="4">
    <source>
        <dbReference type="ARBA" id="ARBA00022679"/>
    </source>
</evidence>
<dbReference type="PANTHER" id="PTHR24422">
    <property type="entry name" value="CHEMOTAXIS PROTEIN METHYLTRANSFERASE"/>
    <property type="match status" value="1"/>
</dbReference>
<gene>
    <name evidence="7" type="ORF">WT44_18330</name>
</gene>
<dbReference type="PROSITE" id="PS50123">
    <property type="entry name" value="CHER"/>
    <property type="match status" value="1"/>
</dbReference>
<dbReference type="EMBL" id="LPHB01000051">
    <property type="protein sequence ID" value="KWA60357.1"/>
    <property type="molecule type" value="Genomic_DNA"/>
</dbReference>
<evidence type="ECO:0000313" key="8">
    <source>
        <dbReference type="Proteomes" id="UP000068603"/>
    </source>
</evidence>
<dbReference type="InterPro" id="IPR022642">
    <property type="entry name" value="CheR_C"/>
</dbReference>
<dbReference type="SUPFAM" id="SSF47757">
    <property type="entry name" value="Chemotaxis receptor methyltransferase CheR, N-terminal domain"/>
    <property type="match status" value="1"/>
</dbReference>
<dbReference type="PRINTS" id="PR00996">
    <property type="entry name" value="CHERMTFRASE"/>
</dbReference>
<proteinExistence type="predicted"/>
<dbReference type="InterPro" id="IPR000780">
    <property type="entry name" value="CheR_MeTrfase"/>
</dbReference>
<protein>
    <recommendedName>
        <fullName evidence="2">protein-glutamate O-methyltransferase</fullName>
        <ecNumber evidence="2">2.1.1.80</ecNumber>
    </recommendedName>
</protein>
<dbReference type="GO" id="GO:0008983">
    <property type="term" value="F:protein-glutamate O-methyltransferase activity"/>
    <property type="evidence" value="ECO:0007669"/>
    <property type="project" value="UniProtKB-EC"/>
</dbReference>
<dbReference type="AlphaFoldDB" id="A0A125KCM9"/>
<evidence type="ECO:0000256" key="3">
    <source>
        <dbReference type="ARBA" id="ARBA00022603"/>
    </source>
</evidence>
<comment type="caution">
    <text evidence="7">The sequence shown here is derived from an EMBL/GenBank/DDBJ whole genome shotgun (WGS) entry which is preliminary data.</text>
</comment>
<dbReference type="GO" id="GO:0032259">
    <property type="term" value="P:methylation"/>
    <property type="evidence" value="ECO:0007669"/>
    <property type="project" value="UniProtKB-KW"/>
</dbReference>
<keyword evidence="5" id="KW-0949">S-adenosyl-L-methionine</keyword>
<dbReference type="CDD" id="cd02440">
    <property type="entry name" value="AdoMet_MTases"/>
    <property type="match status" value="1"/>
</dbReference>
<feature type="region of interest" description="Disordered" evidence="6">
    <location>
        <begin position="301"/>
        <end position="330"/>
    </location>
</feature>
<dbReference type="PANTHER" id="PTHR24422:SF19">
    <property type="entry name" value="CHEMOTAXIS PROTEIN METHYLTRANSFERASE"/>
    <property type="match status" value="1"/>
</dbReference>
<dbReference type="InterPro" id="IPR036804">
    <property type="entry name" value="CheR_N_sf"/>
</dbReference>
<dbReference type="GeneID" id="93051819"/>
<evidence type="ECO:0000256" key="1">
    <source>
        <dbReference type="ARBA" id="ARBA00001541"/>
    </source>
</evidence>
<feature type="region of interest" description="Disordered" evidence="6">
    <location>
        <begin position="1"/>
        <end position="30"/>
    </location>
</feature>
<dbReference type="InterPro" id="IPR026024">
    <property type="entry name" value="Chemotaxis_MeTrfase_CheR"/>
</dbReference>
<dbReference type="Pfam" id="PF03705">
    <property type="entry name" value="CheR_N"/>
    <property type="match status" value="1"/>
</dbReference>
<dbReference type="Pfam" id="PF01739">
    <property type="entry name" value="CheR"/>
    <property type="match status" value="1"/>
</dbReference>
<evidence type="ECO:0000256" key="6">
    <source>
        <dbReference type="SAM" id="MobiDB-lite"/>
    </source>
</evidence>
<accession>A0A125KCM9</accession>
<dbReference type="Gene3D" id="1.10.155.10">
    <property type="entry name" value="Chemotaxis receptor methyltransferase CheR, N-terminal domain"/>
    <property type="match status" value="1"/>
</dbReference>
<feature type="compositionally biased region" description="Basic and acidic residues" evidence="6">
    <location>
        <begin position="8"/>
        <end position="20"/>
    </location>
</feature>